<sequence length="70" mass="8078">MNFGKFLQIPVKGVSVMTRQECCPRTEAGELRSIVDLSLRHKCFELKINSCFREKNTPIVVERMCQYDPG</sequence>
<dbReference type="AlphaFoldDB" id="A0A1D8N3U6"/>
<dbReference type="Proteomes" id="UP000182444">
    <property type="component" value="Chromosome 1A"/>
</dbReference>
<dbReference type="EMBL" id="CP017553">
    <property type="protein sequence ID" value="AOW00301.1"/>
    <property type="molecule type" value="Genomic_DNA"/>
</dbReference>
<dbReference type="RefSeq" id="XP_068137749.1">
    <property type="nucleotide sequence ID" value="XM_068281648.1"/>
</dbReference>
<dbReference type="VEuPathDB" id="FungiDB:YALI1_A05869g"/>
<dbReference type="GeneID" id="94582310"/>
<accession>A0A1D8N3U6</accession>
<organism evidence="1 2">
    <name type="scientific">Yarrowia lipolytica</name>
    <name type="common">Candida lipolytica</name>
    <dbReference type="NCBI Taxonomy" id="4952"/>
    <lineage>
        <taxon>Eukaryota</taxon>
        <taxon>Fungi</taxon>
        <taxon>Dikarya</taxon>
        <taxon>Ascomycota</taxon>
        <taxon>Saccharomycotina</taxon>
        <taxon>Dipodascomycetes</taxon>
        <taxon>Dipodascales</taxon>
        <taxon>Dipodascales incertae sedis</taxon>
        <taxon>Yarrowia</taxon>
    </lineage>
</organism>
<name>A0A1D8N3U6_YARLL</name>
<proteinExistence type="predicted"/>
<protein>
    <submittedName>
        <fullName evidence="1">Uncharacterized protein</fullName>
    </submittedName>
</protein>
<evidence type="ECO:0000313" key="1">
    <source>
        <dbReference type="EMBL" id="AOW00301.1"/>
    </source>
</evidence>
<gene>
    <name evidence="1" type="ORF">YALI1_A05869g</name>
</gene>
<reference evidence="1 2" key="1">
    <citation type="journal article" date="2016" name="PLoS ONE">
        <title>Sequence Assembly of Yarrowia lipolytica Strain W29/CLIB89 Shows Transposable Element Diversity.</title>
        <authorList>
            <person name="Magnan C."/>
            <person name="Yu J."/>
            <person name="Chang I."/>
            <person name="Jahn E."/>
            <person name="Kanomata Y."/>
            <person name="Wu J."/>
            <person name="Zeller M."/>
            <person name="Oakes M."/>
            <person name="Baldi P."/>
            <person name="Sandmeyer S."/>
        </authorList>
    </citation>
    <scope>NUCLEOTIDE SEQUENCE [LARGE SCALE GENOMIC DNA]</scope>
    <source>
        <strain evidence="2">CLIB89(W29)</strain>
    </source>
</reference>
<evidence type="ECO:0000313" key="2">
    <source>
        <dbReference type="Proteomes" id="UP000182444"/>
    </source>
</evidence>